<reference evidence="11 12" key="1">
    <citation type="submission" date="2018-09" db="EMBL/GenBank/DDBJ databases">
        <authorList>
            <person name="Zhu H."/>
        </authorList>
    </citation>
    <scope>NUCLEOTIDE SEQUENCE [LARGE SCALE GENOMIC DNA]</scope>
    <source>
        <strain evidence="11 12">K2R01-6</strain>
    </source>
</reference>
<dbReference type="Pfam" id="PF01311">
    <property type="entry name" value="Bac_export_1"/>
    <property type="match status" value="1"/>
</dbReference>
<dbReference type="PANTHER" id="PTHR30065">
    <property type="entry name" value="FLAGELLAR BIOSYNTHETIC PROTEIN FLIR"/>
    <property type="match status" value="1"/>
</dbReference>
<evidence type="ECO:0000256" key="3">
    <source>
        <dbReference type="ARBA" id="ARBA00021717"/>
    </source>
</evidence>
<evidence type="ECO:0000256" key="1">
    <source>
        <dbReference type="ARBA" id="ARBA00002578"/>
    </source>
</evidence>
<feature type="transmembrane region" description="Helical" evidence="10">
    <location>
        <begin position="65"/>
        <end position="85"/>
    </location>
</feature>
<accession>A0A418W6R3</accession>
<feature type="transmembrane region" description="Helical" evidence="10">
    <location>
        <begin position="12"/>
        <end position="29"/>
    </location>
</feature>
<dbReference type="PRINTS" id="PR00953">
    <property type="entry name" value="TYPE3IMRPROT"/>
</dbReference>
<keyword evidence="11" id="KW-0282">Flagellum</keyword>
<evidence type="ECO:0000313" key="12">
    <source>
        <dbReference type="Proteomes" id="UP000286100"/>
    </source>
</evidence>
<evidence type="ECO:0000256" key="10">
    <source>
        <dbReference type="RuleBase" id="RU362071"/>
    </source>
</evidence>
<dbReference type="Proteomes" id="UP000286100">
    <property type="component" value="Unassembled WGS sequence"/>
</dbReference>
<dbReference type="AlphaFoldDB" id="A0A418W6R3"/>
<evidence type="ECO:0000256" key="4">
    <source>
        <dbReference type="ARBA" id="ARBA00022475"/>
    </source>
</evidence>
<dbReference type="OrthoDB" id="9779817at2"/>
<evidence type="ECO:0000256" key="8">
    <source>
        <dbReference type="ARBA" id="ARBA00023143"/>
    </source>
</evidence>
<organism evidence="11 12">
    <name type="scientific">Sphingomonas cavernae</name>
    <dbReference type="NCBI Taxonomy" id="2320861"/>
    <lineage>
        <taxon>Bacteria</taxon>
        <taxon>Pseudomonadati</taxon>
        <taxon>Pseudomonadota</taxon>
        <taxon>Alphaproteobacteria</taxon>
        <taxon>Sphingomonadales</taxon>
        <taxon>Sphingomonadaceae</taxon>
        <taxon>Sphingomonas</taxon>
    </lineage>
</organism>
<feature type="transmembrane region" description="Helical" evidence="10">
    <location>
        <begin position="35"/>
        <end position="53"/>
    </location>
</feature>
<keyword evidence="4 10" id="KW-1003">Cell membrane</keyword>
<dbReference type="RefSeq" id="WP_119764723.1">
    <property type="nucleotide sequence ID" value="NZ_QYUM01000004.1"/>
</dbReference>
<feature type="transmembrane region" description="Helical" evidence="10">
    <location>
        <begin position="176"/>
        <end position="198"/>
    </location>
</feature>
<dbReference type="InterPro" id="IPR006303">
    <property type="entry name" value="FliR"/>
</dbReference>
<keyword evidence="5 10" id="KW-0812">Transmembrane</keyword>
<keyword evidence="8 10" id="KW-0975">Bacterial flagellum</keyword>
<evidence type="ECO:0000256" key="7">
    <source>
        <dbReference type="ARBA" id="ARBA00023136"/>
    </source>
</evidence>
<feature type="transmembrane region" description="Helical" evidence="10">
    <location>
        <begin position="219"/>
        <end position="245"/>
    </location>
</feature>
<evidence type="ECO:0000256" key="6">
    <source>
        <dbReference type="ARBA" id="ARBA00022989"/>
    </source>
</evidence>
<keyword evidence="12" id="KW-1185">Reference proteome</keyword>
<comment type="caution">
    <text evidence="11">The sequence shown here is derived from an EMBL/GenBank/DDBJ whole genome shotgun (WGS) entry which is preliminary data.</text>
</comment>
<dbReference type="GO" id="GO:0009425">
    <property type="term" value="C:bacterial-type flagellum basal body"/>
    <property type="evidence" value="ECO:0007669"/>
    <property type="project" value="UniProtKB-SubCell"/>
</dbReference>
<proteinExistence type="inferred from homology"/>
<keyword evidence="7 10" id="KW-0472">Membrane</keyword>
<dbReference type="GO" id="GO:0044780">
    <property type="term" value="P:bacterial-type flagellum assembly"/>
    <property type="evidence" value="ECO:0007669"/>
    <property type="project" value="UniProtKB-UniRule"/>
</dbReference>
<dbReference type="PANTHER" id="PTHR30065:SF8">
    <property type="entry name" value="FLAGELLAR BIOSYNTHETIC PROTEIN FLIR"/>
    <property type="match status" value="1"/>
</dbReference>
<protein>
    <recommendedName>
        <fullName evidence="3 9">Flagellar biosynthetic protein FliR</fullName>
    </recommendedName>
</protein>
<gene>
    <name evidence="11" type="primary">fliR</name>
    <name evidence="11" type="ORF">D3876_17635</name>
</gene>
<dbReference type="EMBL" id="QYUM01000004">
    <property type="protein sequence ID" value="RJF85710.1"/>
    <property type="molecule type" value="Genomic_DNA"/>
</dbReference>
<evidence type="ECO:0000256" key="5">
    <source>
        <dbReference type="ARBA" id="ARBA00022692"/>
    </source>
</evidence>
<dbReference type="InterPro" id="IPR002010">
    <property type="entry name" value="T3SS_IM_R"/>
</dbReference>
<sequence>MTDLPFDATAFLILFARIGAVLMLLPAFSEDAIPPRVRLLLALGFTAGLFGLLEGRVSPVIRSDTALPGIIIAETLVGIAMGMIIRILFNAAAMAGAIVSMQVGLSSALIADPALGGQSTLLARLVTVAAAVTCMAMGVHHLWIASMVHSYTLFPIGGLPPAEDFARLAVQTTGSAMALALSLSAPLLVYGIVFNVALGLAARMAPAIQVFFITQPLNILLGLALFAVTIGTALTAFAQAMAAYFQNGWSL</sequence>
<dbReference type="GO" id="GO:0005886">
    <property type="term" value="C:plasma membrane"/>
    <property type="evidence" value="ECO:0007669"/>
    <property type="project" value="UniProtKB-SubCell"/>
</dbReference>
<dbReference type="GO" id="GO:0006605">
    <property type="term" value="P:protein targeting"/>
    <property type="evidence" value="ECO:0007669"/>
    <property type="project" value="UniProtKB-UniRule"/>
</dbReference>
<evidence type="ECO:0000313" key="11">
    <source>
        <dbReference type="EMBL" id="RJF85710.1"/>
    </source>
</evidence>
<comment type="subcellular location">
    <subcellularLocation>
        <location evidence="10">Cell membrane</location>
        <topology evidence="10">Multi-pass membrane protein</topology>
    </subcellularLocation>
    <subcellularLocation>
        <location evidence="10">Bacterial flagellum basal body</location>
    </subcellularLocation>
</comment>
<comment type="similarity">
    <text evidence="2 10">Belongs to the FliR/MopE/SpaR family.</text>
</comment>
<feature type="transmembrane region" description="Helical" evidence="10">
    <location>
        <begin position="122"/>
        <end position="144"/>
    </location>
</feature>
<name>A0A418W6R3_9SPHN</name>
<keyword evidence="6 10" id="KW-1133">Transmembrane helix</keyword>
<keyword evidence="11" id="KW-0969">Cilium</keyword>
<keyword evidence="11" id="KW-0966">Cell projection</keyword>
<evidence type="ECO:0000256" key="2">
    <source>
        <dbReference type="ARBA" id="ARBA00009772"/>
    </source>
</evidence>
<evidence type="ECO:0000256" key="9">
    <source>
        <dbReference type="NCBIfam" id="TIGR01400"/>
    </source>
</evidence>
<comment type="function">
    <text evidence="1 10">Role in flagellar biosynthesis.</text>
</comment>
<dbReference type="NCBIfam" id="TIGR01400">
    <property type="entry name" value="fliR"/>
    <property type="match status" value="1"/>
</dbReference>